<proteinExistence type="predicted"/>
<evidence type="ECO:0000313" key="4">
    <source>
        <dbReference type="EMBL" id="NMM49124.1"/>
    </source>
</evidence>
<reference evidence="4 5" key="1">
    <citation type="submission" date="2020-04" db="EMBL/GenBank/DDBJ databases">
        <title>Flammeovirgaceae bacterium KN852 isolated from deep sea.</title>
        <authorList>
            <person name="Zhang D.-C."/>
        </authorList>
    </citation>
    <scope>NUCLEOTIDE SEQUENCE [LARGE SCALE GENOMIC DNA]</scope>
    <source>
        <strain evidence="4 5">KN852</strain>
    </source>
</reference>
<dbReference type="InterPro" id="IPR011935">
    <property type="entry name" value="CHP02231"/>
</dbReference>
<dbReference type="Pfam" id="PF13600">
    <property type="entry name" value="DUF4140"/>
    <property type="match status" value="1"/>
</dbReference>
<keyword evidence="5" id="KW-1185">Reference proteome</keyword>
<name>A0A848J3R3_9BACT</name>
<dbReference type="Gene3D" id="2.60.40.1120">
    <property type="entry name" value="Carboxypeptidase-like, regulatory domain"/>
    <property type="match status" value="1"/>
</dbReference>
<dbReference type="PANTHER" id="PTHR31005">
    <property type="entry name" value="DUF4139 DOMAIN-CONTAINING PROTEIN"/>
    <property type="match status" value="1"/>
</dbReference>
<comment type="caution">
    <text evidence="4">The sequence shown here is derived from an EMBL/GenBank/DDBJ whole genome shotgun (WGS) entry which is preliminary data.</text>
</comment>
<dbReference type="InterPro" id="IPR037291">
    <property type="entry name" value="DUF4139"/>
</dbReference>
<feature type="chain" id="PRO_5032988923" evidence="1">
    <location>
        <begin position="19"/>
        <end position="626"/>
    </location>
</feature>
<dbReference type="Pfam" id="PF13715">
    <property type="entry name" value="CarbopepD_reg_2"/>
    <property type="match status" value="1"/>
</dbReference>
<dbReference type="AlphaFoldDB" id="A0A848J3R3"/>
<accession>A0A848J3R3</accession>
<feature type="domain" description="DUF4140" evidence="3">
    <location>
        <begin position="33"/>
        <end position="129"/>
    </location>
</feature>
<gene>
    <name evidence="4" type="ORF">HH304_12000</name>
</gene>
<evidence type="ECO:0000256" key="1">
    <source>
        <dbReference type="SAM" id="SignalP"/>
    </source>
</evidence>
<dbReference type="SUPFAM" id="SSF49464">
    <property type="entry name" value="Carboxypeptidase regulatory domain-like"/>
    <property type="match status" value="1"/>
</dbReference>
<organism evidence="4 5">
    <name type="scientific">Marinigracilibium pacificum</name>
    <dbReference type="NCBI Taxonomy" id="2729599"/>
    <lineage>
        <taxon>Bacteria</taxon>
        <taxon>Pseudomonadati</taxon>
        <taxon>Bacteroidota</taxon>
        <taxon>Cytophagia</taxon>
        <taxon>Cytophagales</taxon>
        <taxon>Flammeovirgaceae</taxon>
        <taxon>Marinigracilibium</taxon>
    </lineage>
</organism>
<dbReference type="PANTHER" id="PTHR31005:SF8">
    <property type="entry name" value="DUF4139 DOMAIN-CONTAINING PROTEIN"/>
    <property type="match status" value="1"/>
</dbReference>
<dbReference type="NCBIfam" id="TIGR02231">
    <property type="entry name" value="mucoidy inhibitor MuiA family protein"/>
    <property type="match status" value="2"/>
</dbReference>
<dbReference type="InterPro" id="IPR008969">
    <property type="entry name" value="CarboxyPept-like_regulatory"/>
</dbReference>
<feature type="domain" description="DUF4139" evidence="2">
    <location>
        <begin position="217"/>
        <end position="619"/>
    </location>
</feature>
<evidence type="ECO:0000259" key="3">
    <source>
        <dbReference type="Pfam" id="PF13600"/>
    </source>
</evidence>
<evidence type="ECO:0000313" key="5">
    <source>
        <dbReference type="Proteomes" id="UP000559010"/>
    </source>
</evidence>
<dbReference type="Pfam" id="PF13598">
    <property type="entry name" value="DUF4139"/>
    <property type="match status" value="1"/>
</dbReference>
<feature type="signal peptide" evidence="1">
    <location>
        <begin position="1"/>
        <end position="18"/>
    </location>
</feature>
<evidence type="ECO:0000259" key="2">
    <source>
        <dbReference type="Pfam" id="PF13598"/>
    </source>
</evidence>
<dbReference type="Proteomes" id="UP000559010">
    <property type="component" value="Unassembled WGS sequence"/>
</dbReference>
<dbReference type="EMBL" id="JABBNU010000007">
    <property type="protein sequence ID" value="NMM49124.1"/>
    <property type="molecule type" value="Genomic_DNA"/>
</dbReference>
<sequence length="626" mass="70167">MMRLFTFLLLITILPAQAQELKELKLKSSIDNVTIYLQNAQISRSGKISIPKGKSIISINRLSPYIDEKSIQVKGDGDFTILSVNHKLNFLEDLIKNNRLDSLREASEKIESTIIKRKSRIEILHEKQSILNENKKLGGQNVNTSLTEIKNAIEFYDKELTQIKSEEIKINSEIKELESSQNSIAREIQKYSAMENSPSGTIEIKIESKNATTGQFKVNYIVANAGWFPSYDIRSESINQPLKLTYKADVYQNTGVDWKDVKIKLSNGNPQQSGTAPVLNPWHLNYKRFSVLSSYSNGYMNGDISSVSGKVTDQNGEGIPGVNVMVSGSTIGTTTNILGEYSISLPNGRQSLTFSSVGYITQTRPVNSRMLNIVLNEDINELSEVVVTKALSGSAAGVRIRGASSVNANDFIDAESITTTVIENQTTVEFEIDEPYTVKSNSDKISVEVKTYNIDADYEYYAVPKLDRDAFLIARITNWDQYNFLEGEANLYFEGTFVGRSILDAKSLNDTLNISLGRDKSIIIGREKIEDFSKEKIFASNKVDSRYHKILVRNKKSQPVKITLYDQIPVPVINSIEVEPVELSNASLNAINGKVTWELTIPAQQQEELKLAYKVKYPKRESVILE</sequence>
<dbReference type="RefSeq" id="WP_169681803.1">
    <property type="nucleotide sequence ID" value="NZ_JABBNU010000007.1"/>
</dbReference>
<dbReference type="InterPro" id="IPR025554">
    <property type="entry name" value="DUF4140"/>
</dbReference>
<keyword evidence="1" id="KW-0732">Signal</keyword>
<protein>
    <submittedName>
        <fullName evidence="4">Mucoidy inhibitor MuiA family protein</fullName>
    </submittedName>
</protein>